<keyword evidence="1" id="KW-0472">Membrane</keyword>
<dbReference type="EMBL" id="JAIGNO010000008">
    <property type="protein sequence ID" value="MBX7483362.1"/>
    <property type="molecule type" value="Genomic_DNA"/>
</dbReference>
<evidence type="ECO:0000313" key="3">
    <source>
        <dbReference type="Proteomes" id="UP000755104"/>
    </source>
</evidence>
<accession>A0ABS7J7S1</accession>
<evidence type="ECO:0008006" key="4">
    <source>
        <dbReference type="Google" id="ProtNLM"/>
    </source>
</evidence>
<name>A0ABS7J7S1_9SPHN</name>
<feature type="transmembrane region" description="Helical" evidence="1">
    <location>
        <begin position="72"/>
        <end position="93"/>
    </location>
</feature>
<sequence length="444" mass="49413">MASGVRAGYKRAIFPYWSSLRFITCPASRLSSIRDSDGMTKPILSANFAPPGARAPVKASLSAIRWRSTRPMILAASLITVIYLSLAAIVIAVDPHNIYSWGAEPRIERGDTPRDLVIDWIDVAAKDPAYNTFLVGSSVTAMYTPEYMKGVLGPDAHVANLSYGGPRPRDRDLVLDRLVANPTIQHVILTFDWTYIQDPEVTNRSFPAFLYDSDITNDLRMVNFPTIRKAFDILGGNLSYSNPDDATYKTYVDKMYEGFQHPSEMTKIARLVERHRTEIGASSGRDCASFHAINDQLVPDVRALSDRGVKVDIMIPIASYAFYYVRRNDISPTLLDEQMIARRCLVNAVGDLPHVNIFAFDDDPAVAGDLANFREVGHVYDPAILRRFVTATTTGTGRLTRDNFPTHERAIRSAVENYRLTNSYLGRATATEPSENTRSNSSTS</sequence>
<dbReference type="Proteomes" id="UP000755104">
    <property type="component" value="Unassembled WGS sequence"/>
</dbReference>
<gene>
    <name evidence="2" type="ORF">K3174_12545</name>
</gene>
<evidence type="ECO:0000313" key="2">
    <source>
        <dbReference type="EMBL" id="MBX7483362.1"/>
    </source>
</evidence>
<dbReference type="RefSeq" id="WP_221558988.1">
    <property type="nucleotide sequence ID" value="NZ_JAIGNO010000008.1"/>
</dbReference>
<reference evidence="2 3" key="1">
    <citation type="submission" date="2021-08" db="EMBL/GenBank/DDBJ databases">
        <title>Comparative Genomics Analysis of the Genus Qipengyuania Reveals Extensive Genetic Diversity and Metabolic Versatility, Including the Description of Fifteen Novel Species.</title>
        <authorList>
            <person name="Liu Y."/>
        </authorList>
    </citation>
    <scope>NUCLEOTIDE SEQUENCE [LARGE SCALE GENOMIC DNA]</scope>
    <source>
        <strain evidence="2 3">6D47A</strain>
    </source>
</reference>
<keyword evidence="3" id="KW-1185">Reference proteome</keyword>
<comment type="caution">
    <text evidence="2">The sequence shown here is derived from an EMBL/GenBank/DDBJ whole genome shotgun (WGS) entry which is preliminary data.</text>
</comment>
<protein>
    <recommendedName>
        <fullName evidence="4">TonB-dependent receptor</fullName>
    </recommendedName>
</protein>
<evidence type="ECO:0000256" key="1">
    <source>
        <dbReference type="SAM" id="Phobius"/>
    </source>
</evidence>
<organism evidence="2 3">
    <name type="scientific">Qipengyuania qiaonensis</name>
    <dbReference type="NCBI Taxonomy" id="2867240"/>
    <lineage>
        <taxon>Bacteria</taxon>
        <taxon>Pseudomonadati</taxon>
        <taxon>Pseudomonadota</taxon>
        <taxon>Alphaproteobacteria</taxon>
        <taxon>Sphingomonadales</taxon>
        <taxon>Erythrobacteraceae</taxon>
        <taxon>Qipengyuania</taxon>
    </lineage>
</organism>
<keyword evidence="1" id="KW-1133">Transmembrane helix</keyword>
<proteinExistence type="predicted"/>
<keyword evidence="1" id="KW-0812">Transmembrane</keyword>